<accession>A0ABT5YJX2</accession>
<organism evidence="2 3">
    <name type="scientific">Aquibaculum arenosum</name>
    <dbReference type="NCBI Taxonomy" id="3032591"/>
    <lineage>
        <taxon>Bacteria</taxon>
        <taxon>Pseudomonadati</taxon>
        <taxon>Pseudomonadota</taxon>
        <taxon>Alphaproteobacteria</taxon>
        <taxon>Rhodospirillales</taxon>
        <taxon>Rhodovibrionaceae</taxon>
        <taxon>Aquibaculum</taxon>
    </lineage>
</organism>
<dbReference type="PROSITE" id="PS51257">
    <property type="entry name" value="PROKAR_LIPOPROTEIN"/>
    <property type="match status" value="1"/>
</dbReference>
<feature type="signal peptide" evidence="1">
    <location>
        <begin position="1"/>
        <end position="26"/>
    </location>
</feature>
<dbReference type="RefSeq" id="WP_275820375.1">
    <property type="nucleotide sequence ID" value="NZ_JARHUD010000002.1"/>
</dbReference>
<evidence type="ECO:0008006" key="4">
    <source>
        <dbReference type="Google" id="ProtNLM"/>
    </source>
</evidence>
<evidence type="ECO:0000313" key="2">
    <source>
        <dbReference type="EMBL" id="MDF2095189.1"/>
    </source>
</evidence>
<sequence length="129" mass="13733">MHLTMKLLGGLSLCLLVAACSTVNSATPEGAPTAGGIPVAVEQQTTTPADAALLNFASTAPPGSQELIPLEGGVEAQVLINEEYVSARGRLCRRLTLWNTQTARPSERVMCQGQQGWHLIRPLRELASR</sequence>
<evidence type="ECO:0000313" key="3">
    <source>
        <dbReference type="Proteomes" id="UP001215503"/>
    </source>
</evidence>
<proteinExistence type="predicted"/>
<dbReference type="EMBL" id="JARHUD010000002">
    <property type="protein sequence ID" value="MDF2095189.1"/>
    <property type="molecule type" value="Genomic_DNA"/>
</dbReference>
<dbReference type="Proteomes" id="UP001215503">
    <property type="component" value="Unassembled WGS sequence"/>
</dbReference>
<name>A0ABT5YJX2_9PROT</name>
<keyword evidence="1" id="KW-0732">Signal</keyword>
<reference evidence="2 3" key="1">
    <citation type="submission" date="2023-03" db="EMBL/GenBank/DDBJ databases">
        <title>Fodinicurvata sp. CAU 1616 isolated from sea sendiment.</title>
        <authorList>
            <person name="Kim W."/>
        </authorList>
    </citation>
    <scope>NUCLEOTIDE SEQUENCE [LARGE SCALE GENOMIC DNA]</scope>
    <source>
        <strain evidence="2 3">CAU 1616</strain>
    </source>
</reference>
<dbReference type="Pfam" id="PF16587">
    <property type="entry name" value="DUF5061"/>
    <property type="match status" value="1"/>
</dbReference>
<gene>
    <name evidence="2" type="ORF">P2G67_04280</name>
</gene>
<feature type="chain" id="PRO_5045682882" description="Surface antigen domain-containing protein" evidence="1">
    <location>
        <begin position="27"/>
        <end position="129"/>
    </location>
</feature>
<evidence type="ECO:0000256" key="1">
    <source>
        <dbReference type="SAM" id="SignalP"/>
    </source>
</evidence>
<protein>
    <recommendedName>
        <fullName evidence="4">Surface antigen domain-containing protein</fullName>
    </recommendedName>
</protein>
<comment type="caution">
    <text evidence="2">The sequence shown here is derived from an EMBL/GenBank/DDBJ whole genome shotgun (WGS) entry which is preliminary data.</text>
</comment>
<dbReference type="InterPro" id="IPR032258">
    <property type="entry name" value="DUF5061"/>
</dbReference>
<keyword evidence="3" id="KW-1185">Reference proteome</keyword>